<dbReference type="KEGG" id="kba:A0U89_12345"/>
<evidence type="ECO:0000313" key="5">
    <source>
        <dbReference type="EMBL" id="AOX18326.1"/>
    </source>
</evidence>
<keyword evidence="2 4" id="KW-0808">Transferase</keyword>
<dbReference type="PANTHER" id="PTHR21599">
    <property type="entry name" value="GLYCERATE KINASE"/>
    <property type="match status" value="1"/>
</dbReference>
<dbReference type="Proteomes" id="UP000179145">
    <property type="component" value="Chromosome"/>
</dbReference>
<sequence>MKIAIICDSFKESLSAFEVIEEIEFGFRRIFPDATYLKSPMADGGEGTAEILAKASGGRIERRIVRGPLGQSVNAHFAIMGQGRTAIVEMAEAAGLALVPHEKRDPLHATTYGVGELIRAALDEGCRHIIVALGGSATNDGGAGLAQALGVSLRDAQENELPPGGAALADLARIDTTGLDSRLHETRLELACDVRSPLTGPSGASAVFGPQKGATPEMVATLDSALGHYGHFLEEFTGQPLVDRPGIGAAGGTGASAVALMGAHLRPGADIVVEALGLEKLIADADFVITGEGRIDGQTVHGKAPIAVAKLAKRYDLPVIAIAGSLGEGVEDVHGHGIHAVFSILDHPCTLQEALAEAAINLRRTARNVAATLKLRFS</sequence>
<keyword evidence="6" id="KW-1185">Reference proteome</keyword>
<dbReference type="InterPro" id="IPR018193">
    <property type="entry name" value="Glyc_kinase_flavodox-like_fold"/>
</dbReference>
<protein>
    <submittedName>
        <fullName evidence="5">Glycerate kinase</fullName>
    </submittedName>
</protein>
<name>A0A1D8UXK2_9PROT</name>
<dbReference type="NCBIfam" id="TIGR00045">
    <property type="entry name" value="glycerate kinase"/>
    <property type="match status" value="1"/>
</dbReference>
<evidence type="ECO:0000256" key="2">
    <source>
        <dbReference type="ARBA" id="ARBA00022679"/>
    </source>
</evidence>
<organism evidence="5 6">
    <name type="scientific">Kozakia baliensis</name>
    <dbReference type="NCBI Taxonomy" id="153496"/>
    <lineage>
        <taxon>Bacteria</taxon>
        <taxon>Pseudomonadati</taxon>
        <taxon>Pseudomonadota</taxon>
        <taxon>Alphaproteobacteria</taxon>
        <taxon>Acetobacterales</taxon>
        <taxon>Acetobacteraceae</taxon>
        <taxon>Kozakia</taxon>
    </lineage>
</organism>
<gene>
    <name evidence="5" type="ORF">A0U89_12345</name>
</gene>
<dbReference type="STRING" id="153496.A0U89_12345"/>
<dbReference type="SUPFAM" id="SSF110738">
    <property type="entry name" value="Glycerate kinase I"/>
    <property type="match status" value="1"/>
</dbReference>
<dbReference type="PANTHER" id="PTHR21599:SF0">
    <property type="entry name" value="GLYCERATE KINASE"/>
    <property type="match status" value="1"/>
</dbReference>
<evidence type="ECO:0000313" key="6">
    <source>
        <dbReference type="Proteomes" id="UP000179145"/>
    </source>
</evidence>
<reference evidence="5 6" key="1">
    <citation type="journal article" date="2016" name="Microb. Cell Fact.">
        <title>Dissection of exopolysaccharide biosynthesis in Kozakia baliensis.</title>
        <authorList>
            <person name="Brandt J.U."/>
            <person name="Jakob F."/>
            <person name="Behr J."/>
            <person name="Geissler A.J."/>
            <person name="Vogel R.F."/>
        </authorList>
    </citation>
    <scope>NUCLEOTIDE SEQUENCE [LARGE SCALE GENOMIC DNA]</scope>
    <source>
        <strain evidence="5 6">DSM 14400</strain>
    </source>
</reference>
<dbReference type="OrthoDB" id="9774290at2"/>
<dbReference type="PIRSF" id="PIRSF006078">
    <property type="entry name" value="GlxK"/>
    <property type="match status" value="1"/>
</dbReference>
<dbReference type="EMBL" id="CP014674">
    <property type="protein sequence ID" value="AOX18326.1"/>
    <property type="molecule type" value="Genomic_DNA"/>
</dbReference>
<keyword evidence="3 4" id="KW-0418">Kinase</keyword>
<dbReference type="GO" id="GO:0008887">
    <property type="term" value="F:glycerate kinase activity"/>
    <property type="evidence" value="ECO:0007669"/>
    <property type="project" value="UniProtKB-UniRule"/>
</dbReference>
<dbReference type="Gene3D" id="3.90.1510.10">
    <property type="entry name" value="Glycerate kinase, domain 2"/>
    <property type="match status" value="1"/>
</dbReference>
<dbReference type="AlphaFoldDB" id="A0A1D8UXK2"/>
<dbReference type="Pfam" id="PF02595">
    <property type="entry name" value="Gly_kinase"/>
    <property type="match status" value="1"/>
</dbReference>
<evidence type="ECO:0000256" key="1">
    <source>
        <dbReference type="ARBA" id="ARBA00006284"/>
    </source>
</evidence>
<evidence type="ECO:0000256" key="4">
    <source>
        <dbReference type="PIRNR" id="PIRNR006078"/>
    </source>
</evidence>
<dbReference type="Gene3D" id="3.40.50.10350">
    <property type="entry name" value="Glycerate kinase, domain 1"/>
    <property type="match status" value="1"/>
</dbReference>
<accession>A0A1D8UXK2</accession>
<dbReference type="GO" id="GO:0031388">
    <property type="term" value="P:organic acid phosphorylation"/>
    <property type="evidence" value="ECO:0007669"/>
    <property type="project" value="UniProtKB-UniRule"/>
</dbReference>
<evidence type="ECO:0000256" key="3">
    <source>
        <dbReference type="ARBA" id="ARBA00022777"/>
    </source>
</evidence>
<dbReference type="InterPro" id="IPR018197">
    <property type="entry name" value="Glycerate_kinase_RE-like"/>
</dbReference>
<comment type="similarity">
    <text evidence="1 4">Belongs to the glycerate kinase type-1 family.</text>
</comment>
<dbReference type="eggNOG" id="COG1929">
    <property type="taxonomic scope" value="Bacteria"/>
</dbReference>
<dbReference type="InterPro" id="IPR004381">
    <property type="entry name" value="Glycerate_kinase"/>
</dbReference>
<dbReference type="InterPro" id="IPR036129">
    <property type="entry name" value="Glycerate_kinase_sf"/>
</dbReference>
<proteinExistence type="inferred from homology"/>